<dbReference type="EMBL" id="JX515788">
    <property type="protein sequence ID" value="AFX59816.1"/>
    <property type="molecule type" value="Genomic_DNA"/>
</dbReference>
<evidence type="ECO:0000313" key="1">
    <source>
        <dbReference type="EMBL" id="AFX59816.1"/>
    </source>
</evidence>
<evidence type="ECO:0000313" key="3">
    <source>
        <dbReference type="Proteomes" id="UP000277283"/>
    </source>
</evidence>
<organism evidence="1 3">
    <name type="scientific">White spot syndrome virus</name>
    <dbReference type="NCBI Taxonomy" id="342409"/>
    <lineage>
        <taxon>Viruses</taxon>
        <taxon>Viruses incertae sedis</taxon>
        <taxon>Naldaviricetes</taxon>
        <taxon>Nimaviridae</taxon>
        <taxon>Whispovirus</taxon>
    </lineage>
</organism>
<name>K7WDI1_9VIRU</name>
<protein>
    <submittedName>
        <fullName evidence="2">ORF1338</fullName>
    </submittedName>
    <submittedName>
        <fullName evidence="1">Wsv439</fullName>
    </submittedName>
</protein>
<proteinExistence type="predicted"/>
<reference evidence="3" key="2">
    <citation type="submission" date="2012-08" db="EMBL/GenBank/DDBJ databases">
        <authorList>
            <person name="Choi T.-J."/>
        </authorList>
    </citation>
    <scope>NUCLEOTIDE SEQUENCE [LARGE SCALE GENOMIC DNA]</scope>
    <source>
        <strain evidence="3">K-LV1</strain>
    </source>
</reference>
<evidence type="ECO:0000313" key="2">
    <source>
        <dbReference type="EMBL" id="ATU83885.1"/>
    </source>
</evidence>
<dbReference type="Proteomes" id="UP000277283">
    <property type="component" value="Segment"/>
</dbReference>
<gene>
    <name evidence="1" type="ORF">wssv_04390</name>
</gene>
<reference evidence="1" key="1">
    <citation type="submission" date="2012-08" db="EMBL/GenBank/DDBJ databases">
        <title>Cassytha pubescens and C. glabella (Lauraceae) are not disjunctly distributed between Australia and the Ryukyu Archipelago of Japan - evidence from morphological and molecular data.</title>
        <authorList>
            <person name="Kokubugata G."/>
            <person name="Nakamura K."/>
            <person name="Forster P.I."/>
            <person name="Wilson G.W."/>
            <person name="Holland A.E."/>
            <person name="Hirayama Y."/>
            <person name="Yokota M."/>
        </authorList>
    </citation>
    <scope>NUCLEOTIDE SEQUENCE</scope>
    <source>
        <strain evidence="1">K-LV1</strain>
    </source>
</reference>
<accession>K7WDI1</accession>
<dbReference type="Proteomes" id="UP000267516">
    <property type="component" value="Segment"/>
</dbReference>
<reference evidence="2" key="3">
    <citation type="journal article" date="2018" name="Aquaculture">
        <title>Complete genome sequence of a white spot syndrome virus associated with a disease incursion in Australia.</title>
        <authorList>
            <person name="Oakey J."/>
            <person name="Smith C.S."/>
        </authorList>
    </citation>
    <scope>NUCLEOTIDE SEQUENCE [LARGE SCALE GENOMIC DNA]</scope>
    <source>
        <strain evidence="2">WSSV-AU</strain>
    </source>
</reference>
<dbReference type="EMBL" id="MF768985">
    <property type="protein sequence ID" value="ATU83885.1"/>
    <property type="molecule type" value="Genomic_DNA"/>
</dbReference>
<sequence length="77" mass="8501">MAASSRINCSSTLCNSGSSKRRFFFGFFRSHTLLIRAAITDCLSWWRNLSRASSSSTISYLLYLTMLSSSSNVSTAS</sequence>